<keyword evidence="5" id="KW-1185">Reference proteome</keyword>
<sequence>MFIYLYLIQSWIYFNSIVQAGEWYESQARFNSYYLNQTTCNFPNSYYSHYVAIGQAHFRSSLSCGACILAKNPRSLQYIELAIVDLCVGCSENEIVLDTSSFNSIGDTAQGMIPILWKYIPCRAQGNIVYRWIPAPDSRLYRLVIFGSAVPIKLIELRVSDFYIPLTRYTRDQFGGINIPTNSIELRITSIFDQVKTEPRLPVQLGQDFQGTIQFDKVEGINKHRVHTQQLL</sequence>
<evidence type="ECO:0000313" key="5">
    <source>
        <dbReference type="Proteomes" id="UP000070444"/>
    </source>
</evidence>
<dbReference type="PANTHER" id="PTHR31836">
    <property type="match status" value="1"/>
</dbReference>
<name>A0A137PEY7_CONC2</name>
<gene>
    <name evidence="4" type="ORF">CONCODRAFT_68216</name>
</gene>
<proteinExistence type="predicted"/>
<dbReference type="Pfam" id="PF00967">
    <property type="entry name" value="Barwin"/>
    <property type="match status" value="1"/>
</dbReference>
<dbReference type="Proteomes" id="UP000070444">
    <property type="component" value="Unassembled WGS sequence"/>
</dbReference>
<dbReference type="EMBL" id="KQ964435">
    <property type="protein sequence ID" value="KXN73563.1"/>
    <property type="molecule type" value="Genomic_DNA"/>
</dbReference>
<feature type="chain" id="PRO_5007294839" description="Barwin domain-containing protein" evidence="2">
    <location>
        <begin position="21"/>
        <end position="232"/>
    </location>
</feature>
<dbReference type="GO" id="GO:0050832">
    <property type="term" value="P:defense response to fungus"/>
    <property type="evidence" value="ECO:0007669"/>
    <property type="project" value="InterPro"/>
</dbReference>
<evidence type="ECO:0000256" key="2">
    <source>
        <dbReference type="SAM" id="SignalP"/>
    </source>
</evidence>
<dbReference type="OrthoDB" id="5823761at2759"/>
<dbReference type="SUPFAM" id="SSF50685">
    <property type="entry name" value="Barwin-like endoglucanases"/>
    <property type="match status" value="1"/>
</dbReference>
<organism evidence="4 5">
    <name type="scientific">Conidiobolus coronatus (strain ATCC 28846 / CBS 209.66 / NRRL 28638)</name>
    <name type="common">Delacroixia coronata</name>
    <dbReference type="NCBI Taxonomy" id="796925"/>
    <lineage>
        <taxon>Eukaryota</taxon>
        <taxon>Fungi</taxon>
        <taxon>Fungi incertae sedis</taxon>
        <taxon>Zoopagomycota</taxon>
        <taxon>Entomophthoromycotina</taxon>
        <taxon>Entomophthoromycetes</taxon>
        <taxon>Entomophthorales</taxon>
        <taxon>Ancylistaceae</taxon>
        <taxon>Conidiobolus</taxon>
    </lineage>
</organism>
<dbReference type="InterPro" id="IPR036908">
    <property type="entry name" value="RlpA-like_sf"/>
</dbReference>
<dbReference type="InterPro" id="IPR051477">
    <property type="entry name" value="Expansin_CellWall"/>
</dbReference>
<dbReference type="CDD" id="cd22191">
    <property type="entry name" value="DPBB_RlpA_EXP_N-like"/>
    <property type="match status" value="1"/>
</dbReference>
<dbReference type="PANTHER" id="PTHR31836:SF28">
    <property type="entry name" value="SRCR DOMAIN-CONTAINING PROTEIN-RELATED"/>
    <property type="match status" value="1"/>
</dbReference>
<feature type="signal peptide" evidence="2">
    <location>
        <begin position="1"/>
        <end position="20"/>
    </location>
</feature>
<dbReference type="STRING" id="796925.A0A137PEY7"/>
<evidence type="ECO:0000313" key="4">
    <source>
        <dbReference type="EMBL" id="KXN73563.1"/>
    </source>
</evidence>
<reference evidence="4 5" key="1">
    <citation type="journal article" date="2015" name="Genome Biol. Evol.">
        <title>Phylogenomic analyses indicate that early fungi evolved digesting cell walls of algal ancestors of land plants.</title>
        <authorList>
            <person name="Chang Y."/>
            <person name="Wang S."/>
            <person name="Sekimoto S."/>
            <person name="Aerts A.L."/>
            <person name="Choi C."/>
            <person name="Clum A."/>
            <person name="LaButti K.M."/>
            <person name="Lindquist E.A."/>
            <person name="Yee Ngan C."/>
            <person name="Ohm R.A."/>
            <person name="Salamov A.A."/>
            <person name="Grigoriev I.V."/>
            <person name="Spatafora J.W."/>
            <person name="Berbee M.L."/>
        </authorList>
    </citation>
    <scope>NUCLEOTIDE SEQUENCE [LARGE SCALE GENOMIC DNA]</scope>
    <source>
        <strain evidence="4 5">NRRL 28638</strain>
    </source>
</reference>
<protein>
    <recommendedName>
        <fullName evidence="3">Barwin domain-containing protein</fullName>
    </recommendedName>
</protein>
<accession>A0A137PEY7</accession>
<dbReference type="AlphaFoldDB" id="A0A137PEY7"/>
<feature type="domain" description="Barwin" evidence="3">
    <location>
        <begin position="47"/>
        <end position="108"/>
    </location>
</feature>
<dbReference type="Gene3D" id="2.40.40.10">
    <property type="entry name" value="RlpA-like domain"/>
    <property type="match status" value="1"/>
</dbReference>
<dbReference type="GO" id="GO:0042742">
    <property type="term" value="P:defense response to bacterium"/>
    <property type="evidence" value="ECO:0007669"/>
    <property type="project" value="InterPro"/>
</dbReference>
<evidence type="ECO:0000256" key="1">
    <source>
        <dbReference type="ARBA" id="ARBA00022729"/>
    </source>
</evidence>
<evidence type="ECO:0000259" key="3">
    <source>
        <dbReference type="Pfam" id="PF00967"/>
    </source>
</evidence>
<dbReference type="InterPro" id="IPR001153">
    <property type="entry name" value="Barwin_dom"/>
</dbReference>
<keyword evidence="1 2" id="KW-0732">Signal</keyword>